<comment type="caution">
    <text evidence="1">The sequence shown here is derived from an EMBL/GenBank/DDBJ whole genome shotgun (WGS) entry which is preliminary data.</text>
</comment>
<evidence type="ECO:0000313" key="2">
    <source>
        <dbReference type="Proteomes" id="UP001498476"/>
    </source>
</evidence>
<gene>
    <name evidence="1" type="ORF">QQX98_001334</name>
</gene>
<evidence type="ECO:0008006" key="3">
    <source>
        <dbReference type="Google" id="ProtNLM"/>
    </source>
</evidence>
<evidence type="ECO:0000313" key="1">
    <source>
        <dbReference type="EMBL" id="KAK7423044.1"/>
    </source>
</evidence>
<proteinExistence type="predicted"/>
<sequence>MARTPMSYLHKAGDPRIEVIVNGVCGKAECESETRQAIQEEMIEAGAGGEAEVGGTCCARFVLSKKKATEKAAGADSEES</sequence>
<dbReference type="Proteomes" id="UP001498476">
    <property type="component" value="Unassembled WGS sequence"/>
</dbReference>
<reference evidence="1 2" key="1">
    <citation type="journal article" date="2025" name="Microbiol. Resour. Announc.">
        <title>Draft genome sequences for Neonectria magnoliae and Neonectria punicea, canker pathogens of Liriodendron tulipifera and Acer saccharum in West Virginia.</title>
        <authorList>
            <person name="Petronek H.M."/>
            <person name="Kasson M.T."/>
            <person name="Metheny A.M."/>
            <person name="Stauder C.M."/>
            <person name="Lovett B."/>
            <person name="Lynch S.C."/>
            <person name="Garnas J.R."/>
            <person name="Kasson L.R."/>
            <person name="Stajich J.E."/>
        </authorList>
    </citation>
    <scope>NUCLEOTIDE SEQUENCE [LARGE SCALE GENOMIC DNA]</scope>
    <source>
        <strain evidence="1 2">NRRL 64653</strain>
    </source>
</reference>
<accession>A0ABR1HQ25</accession>
<dbReference type="EMBL" id="JAZAVJ010000012">
    <property type="protein sequence ID" value="KAK7423044.1"/>
    <property type="molecule type" value="Genomic_DNA"/>
</dbReference>
<name>A0ABR1HQ25_9HYPO</name>
<protein>
    <recommendedName>
        <fullName evidence="3">BFD-like [2Fe-2S]-binding domain-containing protein</fullName>
    </recommendedName>
</protein>
<organism evidence="1 2">
    <name type="scientific">Neonectria punicea</name>
    <dbReference type="NCBI Taxonomy" id="979145"/>
    <lineage>
        <taxon>Eukaryota</taxon>
        <taxon>Fungi</taxon>
        <taxon>Dikarya</taxon>
        <taxon>Ascomycota</taxon>
        <taxon>Pezizomycotina</taxon>
        <taxon>Sordariomycetes</taxon>
        <taxon>Hypocreomycetidae</taxon>
        <taxon>Hypocreales</taxon>
        <taxon>Nectriaceae</taxon>
        <taxon>Neonectria</taxon>
    </lineage>
</organism>
<keyword evidence="2" id="KW-1185">Reference proteome</keyword>